<evidence type="ECO:0000256" key="1">
    <source>
        <dbReference type="SAM" id="MobiDB-lite"/>
    </source>
</evidence>
<dbReference type="RefSeq" id="XP_021871916.1">
    <property type="nucleotide sequence ID" value="XM_022019096.1"/>
</dbReference>
<reference evidence="2 3" key="1">
    <citation type="submission" date="2017-03" db="EMBL/GenBank/DDBJ databases">
        <title>Widespread Adenine N6-methylation of Active Genes in Fungi.</title>
        <authorList>
            <consortium name="DOE Joint Genome Institute"/>
            <person name="Mondo S.J."/>
            <person name="Dannebaum R.O."/>
            <person name="Kuo R.C."/>
            <person name="Louie K.B."/>
            <person name="Bewick A.J."/>
            <person name="Labutti K."/>
            <person name="Haridas S."/>
            <person name="Kuo A."/>
            <person name="Salamov A."/>
            <person name="Ahrendt S.R."/>
            <person name="Lau R."/>
            <person name="Bowen B.P."/>
            <person name="Lipzen A."/>
            <person name="Sullivan W."/>
            <person name="Andreopoulos W.B."/>
            <person name="Clum A."/>
            <person name="Lindquist E."/>
            <person name="Daum C."/>
            <person name="Northen T.R."/>
            <person name="Ramamoorthy G."/>
            <person name="Schmitz R.J."/>
            <person name="Gryganskyi A."/>
            <person name="Culley D."/>
            <person name="Magnuson J."/>
            <person name="James T.Y."/>
            <person name="O'Malley M.A."/>
            <person name="Stajich J.E."/>
            <person name="Spatafora J.W."/>
            <person name="Visel A."/>
            <person name="Grigoriev I.V."/>
        </authorList>
    </citation>
    <scope>NUCLEOTIDE SEQUENCE [LARGE SCALE GENOMIC DNA]</scope>
    <source>
        <strain evidence="2 3">NRRL Y-17943</strain>
    </source>
</reference>
<dbReference type="InParanoid" id="A0A1Y1UIX8"/>
<protein>
    <submittedName>
        <fullName evidence="2">Uncharacterized protein</fullName>
    </submittedName>
</protein>
<name>A0A1Y1UIX8_9TREE</name>
<dbReference type="Proteomes" id="UP000193218">
    <property type="component" value="Unassembled WGS sequence"/>
</dbReference>
<accession>A0A1Y1UIX8</accession>
<evidence type="ECO:0000313" key="2">
    <source>
        <dbReference type="EMBL" id="ORX37929.1"/>
    </source>
</evidence>
<dbReference type="EMBL" id="NBSH01000005">
    <property type="protein sequence ID" value="ORX37929.1"/>
    <property type="molecule type" value="Genomic_DNA"/>
</dbReference>
<feature type="region of interest" description="Disordered" evidence="1">
    <location>
        <begin position="398"/>
        <end position="436"/>
    </location>
</feature>
<dbReference type="GeneID" id="33560905"/>
<keyword evidence="3" id="KW-1185">Reference proteome</keyword>
<dbReference type="OrthoDB" id="5945798at2759"/>
<proteinExistence type="predicted"/>
<evidence type="ECO:0000313" key="3">
    <source>
        <dbReference type="Proteomes" id="UP000193218"/>
    </source>
</evidence>
<dbReference type="Gene3D" id="1.25.40.10">
    <property type="entry name" value="Tetratricopeptide repeat domain"/>
    <property type="match status" value="1"/>
</dbReference>
<feature type="compositionally biased region" description="Polar residues" evidence="1">
    <location>
        <begin position="398"/>
        <end position="414"/>
    </location>
</feature>
<gene>
    <name evidence="2" type="ORF">BD324DRAFT_680800</name>
</gene>
<sequence>MTLDLVLSETPVTQDILARETVFEDTVAQHVLDGVLSEKQRLFLEEKDRSLNAVKVSGWSQYWKVGADGKDKRNLQERKTPSNVIPYKRCEVVKYYQDHPVRPHVSPTYAGANVTMVTCLGDGVESAGNTSISSLEIIPIAHLQCPKRHDGRVLYCRVLTLPKLGIGIAFAIEDISGDALVVSLQAPFDSPALTKPFKECCNLFPWGSTLAIKEPYVHYSLTTGLPEIQVAVLTDVVILPGEVVMNWAFRCPFVWRYNDLGPLQLKETANELYSAGKYEDAEQLYALALQFPRHKLSMDLEVSLRLNRILVLSHLHRYGQVLRECLMIEDSRQMKGKSILSTAQSRRLYIRMTEAAHQLGLPGLAQAKFKRFRQFCDVPLTSDQKMLVTKWLSLLPSQGSTSPMQPCQSQTGHSDGSDGWPAHTQEGTERSAMTGPKALNRRLALETETQEGDVVIMKTKTLTLLVSPSNGVAVRLFDAGQGDAHIRQPDHLAIFHALINNPILGLRAKLMTQEAIDSGKRMDEAQEFAAFKRGINTNVEEIFRICAEHGIFSTQSDGDTSK</sequence>
<dbReference type="AlphaFoldDB" id="A0A1Y1UIX8"/>
<comment type="caution">
    <text evidence="2">The sequence shown here is derived from an EMBL/GenBank/DDBJ whole genome shotgun (WGS) entry which is preliminary data.</text>
</comment>
<dbReference type="InterPro" id="IPR011990">
    <property type="entry name" value="TPR-like_helical_dom_sf"/>
</dbReference>
<organism evidence="2 3">
    <name type="scientific">Kockovaella imperatae</name>
    <dbReference type="NCBI Taxonomy" id="4999"/>
    <lineage>
        <taxon>Eukaryota</taxon>
        <taxon>Fungi</taxon>
        <taxon>Dikarya</taxon>
        <taxon>Basidiomycota</taxon>
        <taxon>Agaricomycotina</taxon>
        <taxon>Tremellomycetes</taxon>
        <taxon>Tremellales</taxon>
        <taxon>Cuniculitremaceae</taxon>
        <taxon>Kockovaella</taxon>
    </lineage>
</organism>